<dbReference type="JaponicusDB" id="SJAG_03936">
    <property type="gene designation" value="mob1"/>
</dbReference>
<proteinExistence type="predicted"/>
<dbReference type="AlphaFoldDB" id="B6K5G1"/>
<dbReference type="GO" id="GO:0016301">
    <property type="term" value="F:kinase activity"/>
    <property type="evidence" value="ECO:0007669"/>
    <property type="project" value="UniProtKB-KW"/>
</dbReference>
<dbReference type="SUPFAM" id="SSF101152">
    <property type="entry name" value="Mob1/phocein"/>
    <property type="match status" value="1"/>
</dbReference>
<evidence type="ECO:0000313" key="4">
    <source>
        <dbReference type="Proteomes" id="UP000001744"/>
    </source>
</evidence>
<dbReference type="GO" id="GO:0005737">
    <property type="term" value="C:cytoplasm"/>
    <property type="evidence" value="ECO:0000318"/>
    <property type="project" value="GO_Central"/>
</dbReference>
<dbReference type="RefSeq" id="XP_002175058.1">
    <property type="nucleotide sequence ID" value="XM_002175022.1"/>
</dbReference>
<feature type="binding site" evidence="1">
    <location>
        <position position="77"/>
    </location>
    <ligand>
        <name>Zn(2+)</name>
        <dbReference type="ChEBI" id="CHEBI:29105"/>
    </ligand>
</feature>
<name>B6K5G1_SCHJY</name>
<dbReference type="STRING" id="402676.B6K5G1"/>
<gene>
    <name evidence="3" type="primary">mob1</name>
    <name evidence="2" type="ORF">SJAG_03936</name>
</gene>
<dbReference type="EMBL" id="KE651167">
    <property type="protein sequence ID" value="EEB08765.1"/>
    <property type="molecule type" value="Genomic_DNA"/>
</dbReference>
<dbReference type="GO" id="GO:0031097">
    <property type="term" value="C:medial cortex"/>
    <property type="evidence" value="ECO:0007669"/>
    <property type="project" value="EnsemblFungi"/>
</dbReference>
<feature type="binding site" evidence="1">
    <location>
        <position position="82"/>
    </location>
    <ligand>
        <name>Zn(2+)</name>
        <dbReference type="ChEBI" id="CHEBI:29105"/>
    </ligand>
</feature>
<dbReference type="GO" id="GO:0031031">
    <property type="term" value="P:positive regulation of septation initiation signaling"/>
    <property type="evidence" value="ECO:0007669"/>
    <property type="project" value="EnsemblFungi"/>
</dbReference>
<dbReference type="GO" id="GO:0035974">
    <property type="term" value="C:meiotic spindle pole body"/>
    <property type="evidence" value="ECO:0007669"/>
    <property type="project" value="EnsemblFungi"/>
</dbReference>
<dbReference type="GO" id="GO:0071958">
    <property type="term" value="C:new mitotic spindle pole body"/>
    <property type="evidence" value="ECO:0007669"/>
    <property type="project" value="EnsemblFungi"/>
</dbReference>
<keyword evidence="1" id="KW-0479">Metal-binding</keyword>
<protein>
    <submittedName>
        <fullName evidence="2">Sid2-Mob1 kinase complex regulatory subunit Mob1</fullName>
    </submittedName>
</protein>
<dbReference type="InterPro" id="IPR036703">
    <property type="entry name" value="MOB_kinase_act_sf"/>
</dbReference>
<dbReference type="GO" id="GO:0071957">
    <property type="term" value="C:old mitotic spindle pole body"/>
    <property type="evidence" value="ECO:0007669"/>
    <property type="project" value="EnsemblFungi"/>
</dbReference>
<dbReference type="GO" id="GO:0007165">
    <property type="term" value="P:signal transduction"/>
    <property type="evidence" value="ECO:0000318"/>
    <property type="project" value="GO_Central"/>
</dbReference>
<organism evidence="2 4">
    <name type="scientific">Schizosaccharomyces japonicus (strain yFS275 / FY16936)</name>
    <name type="common">Fission yeast</name>
    <dbReference type="NCBI Taxonomy" id="402676"/>
    <lineage>
        <taxon>Eukaryota</taxon>
        <taxon>Fungi</taxon>
        <taxon>Dikarya</taxon>
        <taxon>Ascomycota</taxon>
        <taxon>Taphrinomycotina</taxon>
        <taxon>Schizosaccharomycetes</taxon>
        <taxon>Schizosaccharomycetales</taxon>
        <taxon>Schizosaccharomycetaceae</taxon>
        <taxon>Schizosaccharomyces</taxon>
    </lineage>
</organism>
<feature type="binding site" evidence="1">
    <location>
        <position position="164"/>
    </location>
    <ligand>
        <name>Zn(2+)</name>
        <dbReference type="ChEBI" id="CHEBI:29105"/>
    </ligand>
</feature>
<dbReference type="OrthoDB" id="8170117at2759"/>
<dbReference type="Pfam" id="PF03637">
    <property type="entry name" value="Mob1_phocein"/>
    <property type="match status" value="1"/>
</dbReference>
<dbReference type="GO" id="GO:0005634">
    <property type="term" value="C:nucleus"/>
    <property type="evidence" value="ECO:0000318"/>
    <property type="project" value="GO_Central"/>
</dbReference>
<dbReference type="GO" id="GO:1903473">
    <property type="term" value="P:positive regulation of mitotic actomyosin contractile ring contraction"/>
    <property type="evidence" value="ECO:0007669"/>
    <property type="project" value="EnsemblFungi"/>
</dbReference>
<sequence>MFAFGTKSSQTFRVRQPEAGTKQYQLRQYAEATLGSGSLMEAVKLPKGEDVNEWIAMNAMDFYTQINMLYGTITEFCQEATCPRMTAGGNVEYYWQDETNYPKPTQMSAPDYINTLLDWTQHKLDDRKLFPTEIGLEFPKHFKKVVRQIFRRLFRIYAHIYCSHFHVMVAMELEAYLNTSFKHFVFFCKEYDLIDDKEYSPMKELIESMMSSG</sequence>
<dbReference type="VEuPathDB" id="FungiDB:SJAG_03936"/>
<accession>B6K5G1</accession>
<evidence type="ECO:0000313" key="3">
    <source>
        <dbReference type="JaponicusDB" id="SJAG_03936"/>
    </source>
</evidence>
<dbReference type="GO" id="GO:0007096">
    <property type="term" value="P:regulation of exit from mitosis"/>
    <property type="evidence" value="ECO:0007669"/>
    <property type="project" value="EnsemblFungi"/>
</dbReference>
<dbReference type="GO" id="GO:0034973">
    <property type="term" value="C:Sid2-Mob1 complex"/>
    <property type="evidence" value="ECO:0007669"/>
    <property type="project" value="EnsemblFungi"/>
</dbReference>
<dbReference type="GeneID" id="7051551"/>
<dbReference type="SMART" id="SM01388">
    <property type="entry name" value="Mob1_phocein"/>
    <property type="match status" value="1"/>
</dbReference>
<keyword evidence="1" id="KW-0862">Zinc</keyword>
<dbReference type="Proteomes" id="UP000001744">
    <property type="component" value="Unassembled WGS sequence"/>
</dbReference>
<dbReference type="InterPro" id="IPR005301">
    <property type="entry name" value="MOB_kinase_act_fam"/>
</dbReference>
<dbReference type="HOGENOM" id="CLU_038321_3_2_1"/>
<evidence type="ECO:0000313" key="2">
    <source>
        <dbReference type="EMBL" id="EEB08765.1"/>
    </source>
</evidence>
<dbReference type="eggNOG" id="KOG0440">
    <property type="taxonomic scope" value="Eukaryota"/>
</dbReference>
<dbReference type="PANTHER" id="PTHR22599">
    <property type="entry name" value="MPS ONE BINDER KINASE ACTIVATOR-LIKE MOB"/>
    <property type="match status" value="1"/>
</dbReference>
<dbReference type="GO" id="GO:1902554">
    <property type="term" value="C:serine/threonine protein kinase complex"/>
    <property type="evidence" value="ECO:0007669"/>
    <property type="project" value="EnsemblFungi"/>
</dbReference>
<dbReference type="GO" id="GO:0000281">
    <property type="term" value="P:mitotic cytokinesis"/>
    <property type="evidence" value="ECO:0007669"/>
    <property type="project" value="EnsemblFungi"/>
</dbReference>
<dbReference type="Gene3D" id="1.20.140.30">
    <property type="entry name" value="MOB kinase activator"/>
    <property type="match status" value="1"/>
</dbReference>
<evidence type="ECO:0000256" key="1">
    <source>
        <dbReference type="PIRSR" id="PIRSR605301-1"/>
    </source>
</evidence>
<feature type="binding site" evidence="1">
    <location>
        <position position="159"/>
    </location>
    <ligand>
        <name>Zn(2+)</name>
        <dbReference type="ChEBI" id="CHEBI:29105"/>
    </ligand>
</feature>
<reference evidence="2 4" key="1">
    <citation type="journal article" date="2011" name="Science">
        <title>Comparative functional genomics of the fission yeasts.</title>
        <authorList>
            <person name="Rhind N."/>
            <person name="Chen Z."/>
            <person name="Yassour M."/>
            <person name="Thompson D.A."/>
            <person name="Haas B.J."/>
            <person name="Habib N."/>
            <person name="Wapinski I."/>
            <person name="Roy S."/>
            <person name="Lin M.F."/>
            <person name="Heiman D.I."/>
            <person name="Young S.K."/>
            <person name="Furuya K."/>
            <person name="Guo Y."/>
            <person name="Pidoux A."/>
            <person name="Chen H.M."/>
            <person name="Robbertse B."/>
            <person name="Goldberg J.M."/>
            <person name="Aoki K."/>
            <person name="Bayne E.H."/>
            <person name="Berlin A.M."/>
            <person name="Desjardins C.A."/>
            <person name="Dobbs E."/>
            <person name="Dukaj L."/>
            <person name="Fan L."/>
            <person name="FitzGerald M.G."/>
            <person name="French C."/>
            <person name="Gujja S."/>
            <person name="Hansen K."/>
            <person name="Keifenheim D."/>
            <person name="Levin J.Z."/>
            <person name="Mosher R.A."/>
            <person name="Mueller C.A."/>
            <person name="Pfiffner J."/>
            <person name="Priest M."/>
            <person name="Russ C."/>
            <person name="Smialowska A."/>
            <person name="Swoboda P."/>
            <person name="Sykes S.M."/>
            <person name="Vaughn M."/>
            <person name="Vengrova S."/>
            <person name="Yoder R."/>
            <person name="Zeng Q."/>
            <person name="Allshire R."/>
            <person name="Baulcombe D."/>
            <person name="Birren B.W."/>
            <person name="Brown W."/>
            <person name="Ekwall K."/>
            <person name="Kellis M."/>
            <person name="Leatherwood J."/>
            <person name="Levin H."/>
            <person name="Margalit H."/>
            <person name="Martienssen R."/>
            <person name="Nieduszynski C.A."/>
            <person name="Spatafora J.W."/>
            <person name="Friedman N."/>
            <person name="Dalgaard J.Z."/>
            <person name="Baumann P."/>
            <person name="Niki H."/>
            <person name="Regev A."/>
            <person name="Nusbaum C."/>
        </authorList>
    </citation>
    <scope>NUCLEOTIDE SEQUENCE [LARGE SCALE GENOMIC DNA]</scope>
    <source>
        <strain evidence="4">yFS275 / FY16936</strain>
    </source>
</reference>
<dbReference type="GO" id="GO:0030295">
    <property type="term" value="F:protein kinase activator activity"/>
    <property type="evidence" value="ECO:0000318"/>
    <property type="project" value="GO_Central"/>
</dbReference>
<dbReference type="GO" id="GO:0051301">
    <property type="term" value="P:cell division"/>
    <property type="evidence" value="ECO:0000318"/>
    <property type="project" value="GO_Central"/>
</dbReference>
<dbReference type="OMA" id="VDNEQMF"/>
<dbReference type="FunFam" id="1.20.140.30:FF:000001">
    <property type="entry name" value="MOB kinase activator 1A"/>
    <property type="match status" value="1"/>
</dbReference>
<keyword evidence="4" id="KW-1185">Reference proteome</keyword>